<dbReference type="Proteomes" id="UP000028186">
    <property type="component" value="Chromosome I"/>
</dbReference>
<evidence type="ECO:0000313" key="2">
    <source>
        <dbReference type="Proteomes" id="UP000028186"/>
    </source>
</evidence>
<dbReference type="KEGG" id="ngl:RG1141_CH40030"/>
<reference evidence="2" key="1">
    <citation type="journal article" date="2014" name="BMC Genomics">
        <title>Genome sequencing of two Neorhizobium galegae strains reveals a noeT gene responsible for the unusual acetylation of the nodulation factors.</title>
        <authorList>
            <person name="Osterman J."/>
            <person name="Marsh J."/>
            <person name="Laine P.K."/>
            <person name="Zeng Z."/>
            <person name="Alatalo E."/>
            <person name="Sullivan J.T."/>
            <person name="Young J.P."/>
            <person name="Thomas-Oates J."/>
            <person name="Paulin L."/>
            <person name="Lindstrom K."/>
        </authorList>
    </citation>
    <scope>NUCLEOTIDE SEQUENCE [LARGE SCALE GENOMIC DNA]</scope>
    <source>
        <strain evidence="2">HAMBI 1141</strain>
    </source>
</reference>
<accession>A0A068TD09</accession>
<proteinExistence type="predicted"/>
<dbReference type="AlphaFoldDB" id="A0A068TD09"/>
<gene>
    <name evidence="1" type="ORF">RG1141_CH40030</name>
</gene>
<evidence type="ECO:0000313" key="1">
    <source>
        <dbReference type="EMBL" id="CDN56323.1"/>
    </source>
</evidence>
<organism evidence="1 2">
    <name type="scientific">Neorhizobium galegae bv. officinalis bv. officinalis str. HAMBI 1141</name>
    <dbReference type="NCBI Taxonomy" id="1028801"/>
    <lineage>
        <taxon>Bacteria</taxon>
        <taxon>Pseudomonadati</taxon>
        <taxon>Pseudomonadota</taxon>
        <taxon>Alphaproteobacteria</taxon>
        <taxon>Hyphomicrobiales</taxon>
        <taxon>Rhizobiaceae</taxon>
        <taxon>Rhizobium/Agrobacterium group</taxon>
        <taxon>Neorhizobium</taxon>
    </lineage>
</organism>
<dbReference type="HOGENOM" id="CLU_3009659_0_0_5"/>
<protein>
    <submittedName>
        <fullName evidence="1">Uncharacterized protein</fullName>
    </submittedName>
</protein>
<dbReference type="EMBL" id="HG938355">
    <property type="protein sequence ID" value="CDN56323.1"/>
    <property type="molecule type" value="Genomic_DNA"/>
</dbReference>
<name>A0A068TD09_NEOGA</name>
<sequence>MPPQRDRSCAEKYTERGTSRVIIKFQFEAHDVSRPILGENPKTKITRIAKGALRLL</sequence>